<keyword evidence="1 2" id="KW-0238">DNA-binding</keyword>
<dbReference type="GO" id="GO:0000976">
    <property type="term" value="F:transcription cis-regulatory region binding"/>
    <property type="evidence" value="ECO:0007669"/>
    <property type="project" value="TreeGrafter"/>
</dbReference>
<feature type="DNA-binding region" description="H-T-H motif" evidence="2">
    <location>
        <begin position="59"/>
        <end position="78"/>
    </location>
</feature>
<dbReference type="Proteomes" id="UP000182486">
    <property type="component" value="Unassembled WGS sequence"/>
</dbReference>
<dbReference type="PANTHER" id="PTHR30055:SF226">
    <property type="entry name" value="HTH-TYPE TRANSCRIPTIONAL REGULATOR PKSA"/>
    <property type="match status" value="1"/>
</dbReference>
<feature type="domain" description="HTH tetR-type" evidence="4">
    <location>
        <begin position="36"/>
        <end position="96"/>
    </location>
</feature>
<dbReference type="GO" id="GO:0003700">
    <property type="term" value="F:DNA-binding transcription factor activity"/>
    <property type="evidence" value="ECO:0007669"/>
    <property type="project" value="TreeGrafter"/>
</dbReference>
<dbReference type="InterPro" id="IPR050109">
    <property type="entry name" value="HTH-type_TetR-like_transc_reg"/>
</dbReference>
<gene>
    <name evidence="5" type="ORF">BG844_24420</name>
</gene>
<dbReference type="PROSITE" id="PS01081">
    <property type="entry name" value="HTH_TETR_1"/>
    <property type="match status" value="1"/>
</dbReference>
<feature type="compositionally biased region" description="Basic and acidic residues" evidence="3">
    <location>
        <begin position="1"/>
        <end position="12"/>
    </location>
</feature>
<evidence type="ECO:0000256" key="3">
    <source>
        <dbReference type="SAM" id="MobiDB-lite"/>
    </source>
</evidence>
<evidence type="ECO:0000256" key="1">
    <source>
        <dbReference type="ARBA" id="ARBA00023125"/>
    </source>
</evidence>
<accession>A0A1K0GLA0</accession>
<evidence type="ECO:0000313" key="6">
    <source>
        <dbReference type="Proteomes" id="UP000182486"/>
    </source>
</evidence>
<dbReference type="PANTHER" id="PTHR30055">
    <property type="entry name" value="HTH-TYPE TRANSCRIPTIONAL REGULATOR RUTR"/>
    <property type="match status" value="1"/>
</dbReference>
<organism evidence="5 6">
    <name type="scientific">Couchioplanes caeruleus subsp. caeruleus</name>
    <dbReference type="NCBI Taxonomy" id="56427"/>
    <lineage>
        <taxon>Bacteria</taxon>
        <taxon>Bacillati</taxon>
        <taxon>Actinomycetota</taxon>
        <taxon>Actinomycetes</taxon>
        <taxon>Micromonosporales</taxon>
        <taxon>Micromonosporaceae</taxon>
        <taxon>Couchioplanes</taxon>
    </lineage>
</organism>
<dbReference type="Gene3D" id="1.10.357.10">
    <property type="entry name" value="Tetracycline Repressor, domain 2"/>
    <property type="match status" value="1"/>
</dbReference>
<dbReference type="EMBL" id="MEIA01000277">
    <property type="protein sequence ID" value="OJF11772.1"/>
    <property type="molecule type" value="Genomic_DNA"/>
</dbReference>
<dbReference type="Pfam" id="PF00440">
    <property type="entry name" value="TetR_N"/>
    <property type="match status" value="1"/>
</dbReference>
<dbReference type="PROSITE" id="PS50977">
    <property type="entry name" value="HTH_TETR_2"/>
    <property type="match status" value="1"/>
</dbReference>
<name>A0A1K0GLA0_9ACTN</name>
<dbReference type="InterPro" id="IPR009057">
    <property type="entry name" value="Homeodomain-like_sf"/>
</dbReference>
<feature type="region of interest" description="Disordered" evidence="3">
    <location>
        <begin position="1"/>
        <end position="26"/>
    </location>
</feature>
<dbReference type="RefSeq" id="WP_071807713.1">
    <property type="nucleotide sequence ID" value="NZ_MEIA01000277.1"/>
</dbReference>
<proteinExistence type="predicted"/>
<dbReference type="AlphaFoldDB" id="A0A1K0GLA0"/>
<keyword evidence="6" id="KW-1185">Reference proteome</keyword>
<reference evidence="5 6" key="1">
    <citation type="submission" date="2016-09" db="EMBL/GenBank/DDBJ databases">
        <title>Couchioplanes caeruleus draft genome sequence.</title>
        <authorList>
            <person name="Sheehan J."/>
            <person name="Caffrey P."/>
        </authorList>
    </citation>
    <scope>NUCLEOTIDE SEQUENCE [LARGE SCALE GENOMIC DNA]</scope>
    <source>
        <strain evidence="5 6">DSM 43634</strain>
    </source>
</reference>
<evidence type="ECO:0000256" key="2">
    <source>
        <dbReference type="PROSITE-ProRule" id="PRU00335"/>
    </source>
</evidence>
<evidence type="ECO:0000313" key="5">
    <source>
        <dbReference type="EMBL" id="OJF11772.1"/>
    </source>
</evidence>
<sequence>MVEVAGERERLPGSRPADAARLPRGRHDLPREFVSRTQRDRLIDAMARVVAQKGYANASLTEVCTTAGVSTRAFYEHFADKETCLIAAFDLGVGLMQKTVAEAFAQPALWPQRIHRGLDTLLRILAAEPAFAALAVVEALAAGPRARERRRMLLESYARFFAEVPRRPGGPAVPDGVVEAVIAGVYGIIFDLVSTGRAAELPDRLPDLTYFVLAPFLGPTIAARLANAPLSHPQPSWGGGGVPSETVIC</sequence>
<dbReference type="PRINTS" id="PR00455">
    <property type="entry name" value="HTHTETR"/>
</dbReference>
<dbReference type="SUPFAM" id="SSF46689">
    <property type="entry name" value="Homeodomain-like"/>
    <property type="match status" value="1"/>
</dbReference>
<protein>
    <recommendedName>
        <fullName evidence="4">HTH tetR-type domain-containing protein</fullName>
    </recommendedName>
</protein>
<comment type="caution">
    <text evidence="5">The sequence shown here is derived from an EMBL/GenBank/DDBJ whole genome shotgun (WGS) entry which is preliminary data.</text>
</comment>
<dbReference type="InterPro" id="IPR023772">
    <property type="entry name" value="DNA-bd_HTH_TetR-type_CS"/>
</dbReference>
<dbReference type="InterPro" id="IPR001647">
    <property type="entry name" value="HTH_TetR"/>
</dbReference>
<evidence type="ECO:0000259" key="4">
    <source>
        <dbReference type="PROSITE" id="PS50977"/>
    </source>
</evidence>